<dbReference type="RefSeq" id="XP_028151140.1">
    <property type="nucleotide sequence ID" value="XM_028295339.1"/>
</dbReference>
<organism evidence="1">
    <name type="scientific">Diabrotica virgifera virgifera</name>
    <name type="common">western corn rootworm</name>
    <dbReference type="NCBI Taxonomy" id="50390"/>
    <lineage>
        <taxon>Eukaryota</taxon>
        <taxon>Metazoa</taxon>
        <taxon>Ecdysozoa</taxon>
        <taxon>Arthropoda</taxon>
        <taxon>Hexapoda</taxon>
        <taxon>Insecta</taxon>
        <taxon>Pterygota</taxon>
        <taxon>Neoptera</taxon>
        <taxon>Endopterygota</taxon>
        <taxon>Coleoptera</taxon>
        <taxon>Polyphaga</taxon>
        <taxon>Cucujiformia</taxon>
        <taxon>Chrysomeloidea</taxon>
        <taxon>Chrysomelidae</taxon>
        <taxon>Galerucinae</taxon>
        <taxon>Diabroticina</taxon>
        <taxon>Diabroticites</taxon>
        <taxon>Diabrotica</taxon>
    </lineage>
</organism>
<dbReference type="KEGG" id="dvv:114344505"/>
<gene>
    <name evidence="1" type="primary">LOC114344505</name>
</gene>
<accession>A0A6P7H567</accession>
<dbReference type="InParanoid" id="A0A6P7H567"/>
<protein>
    <submittedName>
        <fullName evidence="1">Uncharacterized protein LOC114344505</fullName>
    </submittedName>
</protein>
<sequence length="113" mass="12737">MKHQTIGSDFLESCKEINQPQTRVVEGKPATLLEKVMGTGYWICPSKEDRKSVYTYIVKARICPEHKIRDQPYLKLDTRGNIILEVSCISCVASSGVRKQSCHCILNLTPPTI</sequence>
<proteinExistence type="predicted"/>
<evidence type="ECO:0000313" key="1">
    <source>
        <dbReference type="RefSeq" id="XP_028151140.1"/>
    </source>
</evidence>
<dbReference type="AlphaFoldDB" id="A0A6P7H567"/>
<reference evidence="1" key="1">
    <citation type="submission" date="2025-08" db="UniProtKB">
        <authorList>
            <consortium name="RefSeq"/>
        </authorList>
    </citation>
    <scope>IDENTIFICATION</scope>
    <source>
        <tissue evidence="1">Whole insect</tissue>
    </source>
</reference>
<name>A0A6P7H567_DIAVI</name>